<dbReference type="GO" id="GO:0009411">
    <property type="term" value="P:response to UV"/>
    <property type="evidence" value="ECO:0007669"/>
    <property type="project" value="Ensembl"/>
</dbReference>
<keyword evidence="11" id="KW-0418">Kinase</keyword>
<dbReference type="Gene3D" id="3.30.200.20">
    <property type="entry name" value="Phosphorylase Kinase, domain 1"/>
    <property type="match status" value="1"/>
</dbReference>
<dbReference type="GO" id="GO:2000671">
    <property type="term" value="P:regulation of motor neuron apoptotic process"/>
    <property type="evidence" value="ECO:0007669"/>
    <property type="project" value="Ensembl"/>
</dbReference>
<dbReference type="PANTHER" id="PTHR47238">
    <property type="entry name" value="MITOGEN-ACTIVATED PROTEIN KINASE KINASE 5"/>
    <property type="match status" value="1"/>
</dbReference>
<dbReference type="GO" id="GO:0008545">
    <property type="term" value="F:JUN kinase kinase activity"/>
    <property type="evidence" value="ECO:0007669"/>
    <property type="project" value="Ensembl"/>
</dbReference>
<keyword evidence="14" id="KW-0007">Acetylation</keyword>
<dbReference type="Proteomes" id="UP000472240">
    <property type="component" value="Chromosome 18"/>
</dbReference>
<feature type="region of interest" description="Disordered" evidence="28">
    <location>
        <begin position="18"/>
        <end position="76"/>
    </location>
</feature>
<dbReference type="CDD" id="cd06618">
    <property type="entry name" value="PKc_MKK7"/>
    <property type="match status" value="1"/>
</dbReference>
<dbReference type="GO" id="GO:0070374">
    <property type="term" value="P:positive regulation of ERK1 and ERK2 cascade"/>
    <property type="evidence" value="ECO:0007669"/>
    <property type="project" value="Ensembl"/>
</dbReference>
<dbReference type="PROSITE" id="PS00108">
    <property type="entry name" value="PROTEIN_KINASE_ST"/>
    <property type="match status" value="1"/>
</dbReference>
<comment type="subcellular location">
    <subcellularLocation>
        <location evidence="3">Cytoplasm</location>
    </subcellularLocation>
    <subcellularLocation>
        <location evidence="2">Nucleus</location>
    </subcellularLocation>
</comment>
<evidence type="ECO:0000256" key="14">
    <source>
        <dbReference type="ARBA" id="ARBA00022990"/>
    </source>
</evidence>
<organism evidence="30 31">
    <name type="scientific">Rhinolophus ferrumequinum</name>
    <name type="common">Greater horseshoe bat</name>
    <dbReference type="NCBI Taxonomy" id="59479"/>
    <lineage>
        <taxon>Eukaryota</taxon>
        <taxon>Metazoa</taxon>
        <taxon>Chordata</taxon>
        <taxon>Craniata</taxon>
        <taxon>Vertebrata</taxon>
        <taxon>Euteleostomi</taxon>
        <taxon>Mammalia</taxon>
        <taxon>Eutheria</taxon>
        <taxon>Laurasiatheria</taxon>
        <taxon>Chiroptera</taxon>
        <taxon>Yinpterochiroptera</taxon>
        <taxon>Rhinolophoidea</taxon>
        <taxon>Rhinolophidae</taxon>
        <taxon>Rhinolophinae</taxon>
        <taxon>Rhinolophus</taxon>
    </lineage>
</organism>
<dbReference type="GO" id="GO:0032206">
    <property type="term" value="P:positive regulation of telomere maintenance"/>
    <property type="evidence" value="ECO:0007669"/>
    <property type="project" value="Ensembl"/>
</dbReference>
<dbReference type="GO" id="GO:0006970">
    <property type="term" value="P:response to osmotic stress"/>
    <property type="evidence" value="ECO:0007669"/>
    <property type="project" value="Ensembl"/>
</dbReference>
<dbReference type="Pfam" id="PF00069">
    <property type="entry name" value="Pkinase"/>
    <property type="match status" value="1"/>
</dbReference>
<dbReference type="GO" id="GO:0009611">
    <property type="term" value="P:response to wounding"/>
    <property type="evidence" value="ECO:0007669"/>
    <property type="project" value="Ensembl"/>
</dbReference>
<reference evidence="30 31" key="2">
    <citation type="journal article" date="2018" name="Annu Rev Anim Biosci">
        <title>Bat Biology, Genomes, and the Bat1K Project: To Generate Chromosome-Level Genomes for All Living Bat Species.</title>
        <authorList>
            <person name="Teeling E.C."/>
            <person name="Vernes S.C."/>
            <person name="Davalos L.M."/>
            <person name="Ray D.A."/>
            <person name="Gilbert M.T.P."/>
            <person name="Myers E."/>
        </authorList>
    </citation>
    <scope>NUCLEOTIDE SEQUENCE</scope>
</reference>
<reference evidence="30 31" key="1">
    <citation type="journal article" date="2015" name="Annu Rev Anim Biosci">
        <title>The Genome 10K Project: a way forward.</title>
        <authorList>
            <person name="Koepfli K.P."/>
            <person name="Paten B."/>
            <person name="O'Brien S.J."/>
            <person name="Koepfli K.P."/>
            <person name="Paten B."/>
            <person name="Antunes A."/>
            <person name="Belov K."/>
            <person name="Bustamante C."/>
            <person name="Castoe T.A."/>
            <person name="Clawson H."/>
            <person name="Crawford A.J."/>
            <person name="Diekhans M."/>
            <person name="Distel D."/>
            <person name="Durbin R."/>
            <person name="Earl D."/>
            <person name="Fujita M.K."/>
            <person name="Gamble T."/>
            <person name="Georges A."/>
            <person name="Gemmell N."/>
            <person name="Gilbert M.T."/>
            <person name="Graves J.M."/>
            <person name="Green R.E."/>
            <person name="Hickey G."/>
            <person name="Jarvis E.D."/>
            <person name="Johnson W."/>
            <person name="Komissarov A."/>
            <person name="Korf I."/>
            <person name="Kuhn R."/>
            <person name="Larkin D.M."/>
            <person name="Lewin H."/>
            <person name="Lopez J.V."/>
            <person name="Ma J."/>
            <person name="Marques-Bonet T."/>
            <person name="Miller W."/>
            <person name="Murphy R."/>
            <person name="Pevzner P."/>
            <person name="Shapiro B."/>
            <person name="Steiner C."/>
            <person name="Tamazian G."/>
            <person name="Venkatesh B."/>
            <person name="Wang J."/>
            <person name="Wayne R."/>
            <person name="Wiley E."/>
            <person name="Yang H."/>
            <person name="Zhang G."/>
            <person name="Haussler D."/>
            <person name="Ryder O."/>
            <person name="O'Brien S.J."/>
        </authorList>
    </citation>
    <scope>NUCLEOTIDE SEQUENCE</scope>
</reference>
<evidence type="ECO:0000256" key="13">
    <source>
        <dbReference type="ARBA" id="ARBA00022842"/>
    </source>
</evidence>
<keyword evidence="31" id="KW-1185">Reference proteome</keyword>
<dbReference type="GO" id="GO:0045893">
    <property type="term" value="P:positive regulation of DNA-templated transcription"/>
    <property type="evidence" value="ECO:0007669"/>
    <property type="project" value="Ensembl"/>
</dbReference>
<dbReference type="InterPro" id="IPR008271">
    <property type="entry name" value="Ser/Thr_kinase_AS"/>
</dbReference>
<dbReference type="FunFam" id="1.10.510.10:FF:000214">
    <property type="entry name" value="Dual specificity mitogen-activated protein kinase kinase 7"/>
    <property type="match status" value="1"/>
</dbReference>
<keyword evidence="12" id="KW-0067">ATP-binding</keyword>
<dbReference type="GO" id="GO:0046330">
    <property type="term" value="P:positive regulation of JNK cascade"/>
    <property type="evidence" value="ECO:0007669"/>
    <property type="project" value="Ensembl"/>
</dbReference>
<dbReference type="Ensembl" id="ENSRFET00010019161.1">
    <property type="protein sequence ID" value="ENSRFEP00010017574.1"/>
    <property type="gene ID" value="ENSRFEG00010011886.1"/>
</dbReference>
<evidence type="ECO:0000256" key="27">
    <source>
        <dbReference type="ARBA" id="ARBA00083185"/>
    </source>
</evidence>
<keyword evidence="13" id="KW-0460">Magnesium</keyword>
<reference evidence="30" key="4">
    <citation type="submission" date="2025-08" db="UniProtKB">
        <authorList>
            <consortium name="Ensembl"/>
        </authorList>
    </citation>
    <scope>IDENTIFICATION</scope>
</reference>
<keyword evidence="4" id="KW-0963">Cytoplasm</keyword>
<dbReference type="GO" id="GO:0009408">
    <property type="term" value="P:response to heat"/>
    <property type="evidence" value="ECO:0007669"/>
    <property type="project" value="Ensembl"/>
</dbReference>
<dbReference type="EC" id="2.7.12.2" evidence="20"/>
<dbReference type="AlphaFoldDB" id="A0A671EW47"/>
<dbReference type="GO" id="GO:0005737">
    <property type="term" value="C:cytoplasm"/>
    <property type="evidence" value="ECO:0007669"/>
    <property type="project" value="UniProtKB-SubCell"/>
</dbReference>
<dbReference type="GO" id="GO:0004707">
    <property type="term" value="F:MAP kinase activity"/>
    <property type="evidence" value="ECO:0007669"/>
    <property type="project" value="Ensembl"/>
</dbReference>
<dbReference type="InParanoid" id="A0A671EW47"/>
<dbReference type="GO" id="GO:0019901">
    <property type="term" value="F:protein kinase binding"/>
    <property type="evidence" value="ECO:0007669"/>
    <property type="project" value="Ensembl"/>
</dbReference>
<evidence type="ECO:0000256" key="6">
    <source>
        <dbReference type="ARBA" id="ARBA00022553"/>
    </source>
</evidence>
<keyword evidence="17" id="KW-0829">Tyrosine-protein kinase</keyword>
<comment type="catalytic activity">
    <reaction evidence="23">
        <text>L-tyrosyl-[protein] + ATP = O-phospho-L-tyrosyl-[protein] + ADP + H(+)</text>
        <dbReference type="Rhea" id="RHEA:10596"/>
        <dbReference type="Rhea" id="RHEA-COMP:10136"/>
        <dbReference type="Rhea" id="RHEA-COMP:20101"/>
        <dbReference type="ChEBI" id="CHEBI:15378"/>
        <dbReference type="ChEBI" id="CHEBI:30616"/>
        <dbReference type="ChEBI" id="CHEBI:46858"/>
        <dbReference type="ChEBI" id="CHEBI:61978"/>
        <dbReference type="ChEBI" id="CHEBI:456216"/>
        <dbReference type="EC" id="2.7.12.2"/>
    </reaction>
</comment>
<dbReference type="FunFam" id="3.30.200.20:FF:000040">
    <property type="entry name" value="Dual specificity mitogen-activated protein kinase kinase"/>
    <property type="match status" value="1"/>
</dbReference>
<comment type="similarity">
    <text evidence="19">Belongs to the protein kinase superfamily. STE Ser/Thr protein kinase family. MAP kinase kinase subfamily.</text>
</comment>
<keyword evidence="16" id="KW-0175">Coiled coil</keyword>
<protein>
    <recommendedName>
        <fullName evidence="24">Dual specificity mitogen-activated protein kinase kinase 7</fullName>
        <ecNumber evidence="20">2.7.12.2</ecNumber>
    </recommendedName>
    <alternativeName>
        <fullName evidence="26">JNK-activating kinase 2</fullName>
    </alternativeName>
    <alternativeName>
        <fullName evidence="25">MAPK/ERK kinase 7</fullName>
    </alternativeName>
    <alternativeName>
        <fullName evidence="27">c-Jun N-terminal kinase kinase 2</fullName>
    </alternativeName>
</protein>
<evidence type="ECO:0000259" key="29">
    <source>
        <dbReference type="PROSITE" id="PS50011"/>
    </source>
</evidence>
<reference evidence="31" key="3">
    <citation type="submission" date="2018-12" db="EMBL/GenBank/DDBJ databases">
        <title>G10K-VGP greater horseshoe bat female genome, primary haplotype.</title>
        <authorList>
            <person name="Teeling E."/>
            <person name="Myers G."/>
            <person name="Vernes S."/>
            <person name="Pippel M."/>
            <person name="Winkler S."/>
            <person name="Fedrigo O."/>
            <person name="Rhie A."/>
            <person name="Koren S."/>
            <person name="Phillippy A."/>
            <person name="Lewin H."/>
            <person name="Damas J."/>
            <person name="Howe K."/>
            <person name="Mountcastle J."/>
            <person name="Jarvis E.D."/>
        </authorList>
    </citation>
    <scope>NUCLEOTIDE SEQUENCE [LARGE SCALE GENOMIC DNA]</scope>
</reference>
<dbReference type="FunCoup" id="A0A671EW47">
    <property type="interactions" value="1806"/>
</dbReference>
<dbReference type="GO" id="GO:0005634">
    <property type="term" value="C:nucleus"/>
    <property type="evidence" value="ECO:0007669"/>
    <property type="project" value="UniProtKB-SubCell"/>
</dbReference>
<dbReference type="InterPro" id="IPR000719">
    <property type="entry name" value="Prot_kinase_dom"/>
</dbReference>
<feature type="compositionally biased region" description="Basic and acidic residues" evidence="28">
    <location>
        <begin position="18"/>
        <end position="30"/>
    </location>
</feature>
<evidence type="ECO:0000256" key="25">
    <source>
        <dbReference type="ARBA" id="ARBA00077430"/>
    </source>
</evidence>
<evidence type="ECO:0000256" key="3">
    <source>
        <dbReference type="ARBA" id="ARBA00004496"/>
    </source>
</evidence>
<evidence type="ECO:0000256" key="11">
    <source>
        <dbReference type="ARBA" id="ARBA00022777"/>
    </source>
</evidence>
<evidence type="ECO:0000313" key="30">
    <source>
        <dbReference type="Ensembl" id="ENSRFEP00010017574.1"/>
    </source>
</evidence>
<dbReference type="GO" id="GO:0004713">
    <property type="term" value="F:protein tyrosine kinase activity"/>
    <property type="evidence" value="ECO:0007669"/>
    <property type="project" value="UniProtKB-KW"/>
</dbReference>
<keyword evidence="15" id="KW-0346">Stress response</keyword>
<dbReference type="GO" id="GO:0051403">
    <property type="term" value="P:stress-activated MAPK cascade"/>
    <property type="evidence" value="ECO:0007669"/>
    <property type="project" value="Ensembl"/>
</dbReference>
<sequence>MAASSLEQKLSRLEAKLKQENREARRRIDLNLDISPQRPRPTLQLPLANDGGSRSPSSESSPQHPTPPARPRHMLGLPSTLFTPRSMESIEIDQKLQEIMKQTGYLTIGGQRYQAEINDLENLGEMGSGTCGQVWKMRFRKTGHVIAVKQMRRSGNKDENKRILMDLDVVLKSHDCPYIVQCFGTFITNTDVFIAMELMGTCAEKLKKRMQGPIPERILGKMTVAIVKALYYLKEKHGVIHRDVKPSNILLDERGQIKLCDFGISGRLVDSKAKTRSAGCAAYMAPERIDPPDPTKPDYDIRADVWSLGISLVELATGQFPYKNCKTDFEVLTKVLQEEPPLLPGHMDFSGDFQSFVKDCLTKDHRKRPKYNKLLVSTWGPSCPAPALLRTPAHSDTQGLGEASQEAALVLSFPPWSPQEHSFIKRYETLEVDVASWFKDVMAKTESPRTSGVLSQHHLPFFR</sequence>
<accession>A0A671EW47</accession>
<dbReference type="Gene3D" id="1.10.510.10">
    <property type="entry name" value="Transferase(Phosphotransferase) domain 1"/>
    <property type="match status" value="1"/>
</dbReference>
<name>A0A671EW47_RHIFE</name>
<evidence type="ECO:0000256" key="16">
    <source>
        <dbReference type="ARBA" id="ARBA00023054"/>
    </source>
</evidence>
<evidence type="ECO:0000256" key="26">
    <source>
        <dbReference type="ARBA" id="ARBA00081151"/>
    </source>
</evidence>
<dbReference type="SUPFAM" id="SSF56112">
    <property type="entry name" value="Protein kinase-like (PK-like)"/>
    <property type="match status" value="1"/>
</dbReference>
<evidence type="ECO:0000256" key="17">
    <source>
        <dbReference type="ARBA" id="ARBA00023137"/>
    </source>
</evidence>
<dbReference type="GO" id="GO:0034612">
    <property type="term" value="P:response to tumor necrosis factor"/>
    <property type="evidence" value="ECO:0007669"/>
    <property type="project" value="Ensembl"/>
</dbReference>
<feature type="domain" description="Protein kinase" evidence="29">
    <location>
        <begin position="120"/>
        <end position="380"/>
    </location>
</feature>
<comment type="catalytic activity">
    <reaction evidence="21">
        <text>L-seryl-[protein] + ATP = O-phospho-L-seryl-[protein] + ADP + H(+)</text>
        <dbReference type="Rhea" id="RHEA:17989"/>
        <dbReference type="Rhea" id="RHEA-COMP:9863"/>
        <dbReference type="Rhea" id="RHEA-COMP:11604"/>
        <dbReference type="ChEBI" id="CHEBI:15378"/>
        <dbReference type="ChEBI" id="CHEBI:29999"/>
        <dbReference type="ChEBI" id="CHEBI:30616"/>
        <dbReference type="ChEBI" id="CHEBI:83421"/>
        <dbReference type="ChEBI" id="CHEBI:456216"/>
        <dbReference type="EC" id="2.7.12.2"/>
    </reaction>
</comment>
<evidence type="ECO:0000256" key="21">
    <source>
        <dbReference type="ARBA" id="ARBA00049014"/>
    </source>
</evidence>
<evidence type="ECO:0000256" key="1">
    <source>
        <dbReference type="ARBA" id="ARBA00001946"/>
    </source>
</evidence>
<evidence type="ECO:0000256" key="15">
    <source>
        <dbReference type="ARBA" id="ARBA00023016"/>
    </source>
</evidence>
<dbReference type="GO" id="GO:0071347">
    <property type="term" value="P:cellular response to interleukin-1"/>
    <property type="evidence" value="ECO:0007669"/>
    <property type="project" value="Ensembl"/>
</dbReference>
<evidence type="ECO:0000256" key="8">
    <source>
        <dbReference type="ARBA" id="ARBA00022703"/>
    </source>
</evidence>
<feature type="compositionally biased region" description="Low complexity" evidence="28">
    <location>
        <begin position="36"/>
        <end position="63"/>
    </location>
</feature>
<comment type="catalytic activity">
    <reaction evidence="22">
        <text>L-threonyl-[protein] + ATP = O-phospho-L-threonyl-[protein] + ADP + H(+)</text>
        <dbReference type="Rhea" id="RHEA:46608"/>
        <dbReference type="Rhea" id="RHEA-COMP:11060"/>
        <dbReference type="Rhea" id="RHEA-COMP:11605"/>
        <dbReference type="ChEBI" id="CHEBI:15378"/>
        <dbReference type="ChEBI" id="CHEBI:30013"/>
        <dbReference type="ChEBI" id="CHEBI:30616"/>
        <dbReference type="ChEBI" id="CHEBI:61977"/>
        <dbReference type="ChEBI" id="CHEBI:456216"/>
        <dbReference type="EC" id="2.7.12.2"/>
    </reaction>
</comment>
<evidence type="ECO:0000256" key="23">
    <source>
        <dbReference type="ARBA" id="ARBA00051693"/>
    </source>
</evidence>
<evidence type="ECO:0000256" key="4">
    <source>
        <dbReference type="ARBA" id="ARBA00022490"/>
    </source>
</evidence>
<keyword evidence="9" id="KW-0479">Metal-binding</keyword>
<dbReference type="InterPro" id="IPR052468">
    <property type="entry name" value="Dual_spec_MAPK_kinase"/>
</dbReference>
<evidence type="ECO:0000256" key="2">
    <source>
        <dbReference type="ARBA" id="ARBA00004123"/>
    </source>
</evidence>
<reference evidence="30" key="5">
    <citation type="submission" date="2025-09" db="UniProtKB">
        <authorList>
            <consortium name="Ensembl"/>
        </authorList>
    </citation>
    <scope>IDENTIFICATION</scope>
</reference>
<dbReference type="GO" id="GO:0000287">
    <property type="term" value="F:magnesium ion binding"/>
    <property type="evidence" value="ECO:0007669"/>
    <property type="project" value="Ensembl"/>
</dbReference>
<evidence type="ECO:0000256" key="22">
    <source>
        <dbReference type="ARBA" id="ARBA00049299"/>
    </source>
</evidence>
<keyword evidence="7" id="KW-0808">Transferase</keyword>
<dbReference type="GeneTree" id="ENSGT00940000158914"/>
<evidence type="ECO:0000256" key="7">
    <source>
        <dbReference type="ARBA" id="ARBA00022679"/>
    </source>
</evidence>
<evidence type="ECO:0000256" key="10">
    <source>
        <dbReference type="ARBA" id="ARBA00022741"/>
    </source>
</evidence>
<keyword evidence="10" id="KW-0547">Nucleotide-binding</keyword>
<comment type="cofactor">
    <cofactor evidence="1">
        <name>Mg(2+)</name>
        <dbReference type="ChEBI" id="CHEBI:18420"/>
    </cofactor>
</comment>
<gene>
    <name evidence="30" type="primary">MAP2K7</name>
</gene>
<evidence type="ECO:0000256" key="28">
    <source>
        <dbReference type="SAM" id="MobiDB-lite"/>
    </source>
</evidence>
<evidence type="ECO:0000256" key="18">
    <source>
        <dbReference type="ARBA" id="ARBA00023242"/>
    </source>
</evidence>
<proteinExistence type="inferred from homology"/>
<evidence type="ECO:0000256" key="20">
    <source>
        <dbReference type="ARBA" id="ARBA00038999"/>
    </source>
</evidence>
<keyword evidence="5" id="KW-0723">Serine/threonine-protein kinase</keyword>
<dbReference type="InterPro" id="IPR011009">
    <property type="entry name" value="Kinase-like_dom_sf"/>
</dbReference>
<evidence type="ECO:0000256" key="19">
    <source>
        <dbReference type="ARBA" id="ARBA00038035"/>
    </source>
</evidence>
<keyword evidence="8" id="KW-0053">Apoptosis</keyword>
<evidence type="ECO:0000256" key="24">
    <source>
        <dbReference type="ARBA" id="ARBA00073834"/>
    </source>
</evidence>
<dbReference type="PANTHER" id="PTHR47238:SF2">
    <property type="entry name" value="DUAL SPECIFICITY MITOGEN-ACTIVATED PROTEIN KINASE KINASE HEMIPTEROUS"/>
    <property type="match status" value="1"/>
</dbReference>
<keyword evidence="6" id="KW-0597">Phosphoprotein</keyword>
<evidence type="ECO:0000256" key="5">
    <source>
        <dbReference type="ARBA" id="ARBA00022527"/>
    </source>
</evidence>
<dbReference type="OMA" id="NVWICME"/>
<dbReference type="GO" id="GO:0071222">
    <property type="term" value="P:cellular response to lipopolysaccharide"/>
    <property type="evidence" value="ECO:0007669"/>
    <property type="project" value="Ensembl"/>
</dbReference>
<dbReference type="GO" id="GO:0005524">
    <property type="term" value="F:ATP binding"/>
    <property type="evidence" value="ECO:0007669"/>
    <property type="project" value="UniProtKB-KW"/>
</dbReference>
<evidence type="ECO:0000256" key="9">
    <source>
        <dbReference type="ARBA" id="ARBA00022723"/>
    </source>
</evidence>
<dbReference type="PROSITE" id="PS50011">
    <property type="entry name" value="PROTEIN_KINASE_DOM"/>
    <property type="match status" value="1"/>
</dbReference>
<dbReference type="GO" id="GO:0019903">
    <property type="term" value="F:protein phosphatase binding"/>
    <property type="evidence" value="ECO:0007669"/>
    <property type="project" value="Ensembl"/>
</dbReference>
<evidence type="ECO:0000256" key="12">
    <source>
        <dbReference type="ARBA" id="ARBA00022840"/>
    </source>
</evidence>
<dbReference type="GO" id="GO:0006915">
    <property type="term" value="P:apoptotic process"/>
    <property type="evidence" value="ECO:0007669"/>
    <property type="project" value="UniProtKB-KW"/>
</dbReference>
<evidence type="ECO:0000313" key="31">
    <source>
        <dbReference type="Proteomes" id="UP000472240"/>
    </source>
</evidence>
<dbReference type="SMART" id="SM00220">
    <property type="entry name" value="S_TKc"/>
    <property type="match status" value="1"/>
</dbReference>
<keyword evidence="18" id="KW-0539">Nucleus</keyword>